<reference evidence="1" key="1">
    <citation type="submission" date="2008-10" db="EMBL/GenBank/DDBJ databases">
        <title>Purification and characterization of DDT-dehydrohalogenase from bacteria (Pseudomonas putida T5).</title>
        <authorList>
            <person name="Rangachary L."/>
            <person name="Palluvar R."/>
            <person name="Ramakrishna Gowda L."/>
            <person name="Munna Singh T."/>
            <person name="Krishnan M."/>
        </authorList>
    </citation>
    <scope>NUCLEOTIDE SEQUENCE</scope>
    <source>
        <strain evidence="1">T5</strain>
    </source>
</reference>
<name>D0QB56_PSEPU</name>
<gene>
    <name evidence="1" type="primary">dhl1</name>
</gene>
<dbReference type="AlphaFoldDB" id="D0QB56"/>
<organism evidence="1">
    <name type="scientific">Pseudomonas putida</name>
    <name type="common">Arthrobacter siderocapsulatus</name>
    <dbReference type="NCBI Taxonomy" id="303"/>
    <lineage>
        <taxon>Bacteria</taxon>
        <taxon>Pseudomonadati</taxon>
        <taxon>Pseudomonadota</taxon>
        <taxon>Gammaproteobacteria</taxon>
        <taxon>Pseudomonadales</taxon>
        <taxon>Pseudomonadaceae</taxon>
        <taxon>Pseudomonas</taxon>
    </lineage>
</organism>
<dbReference type="EMBL" id="FJ418875">
    <property type="protein sequence ID" value="ACR15105.1"/>
    <property type="molecule type" value="Genomic_DNA"/>
</dbReference>
<dbReference type="GO" id="GO:0004364">
    <property type="term" value="F:glutathione transferase activity"/>
    <property type="evidence" value="ECO:0007669"/>
    <property type="project" value="TreeGrafter"/>
</dbReference>
<protein>
    <submittedName>
        <fullName evidence="1">DDT dehydrohalogenase</fullName>
    </submittedName>
</protein>
<evidence type="ECO:0000313" key="1">
    <source>
        <dbReference type="EMBL" id="ACR15105.1"/>
    </source>
</evidence>
<dbReference type="GO" id="GO:0006749">
    <property type="term" value="P:glutathione metabolic process"/>
    <property type="evidence" value="ECO:0007669"/>
    <property type="project" value="TreeGrafter"/>
</dbReference>
<dbReference type="PANTHER" id="PTHR43917:SF8">
    <property type="entry name" value="GH16740P-RELATED"/>
    <property type="match status" value="1"/>
</dbReference>
<dbReference type="InterPro" id="IPR051369">
    <property type="entry name" value="GST_Theta"/>
</dbReference>
<dbReference type="KEGG" id="ag:ACR15105"/>
<dbReference type="GO" id="GO:0005737">
    <property type="term" value="C:cytoplasm"/>
    <property type="evidence" value="ECO:0007669"/>
    <property type="project" value="TreeGrafter"/>
</dbReference>
<feature type="non-terminal residue" evidence="1">
    <location>
        <position position="1"/>
    </location>
</feature>
<dbReference type="PANTHER" id="PTHR43917">
    <property type="match status" value="1"/>
</dbReference>
<proteinExistence type="predicted"/>
<feature type="non-terminal residue" evidence="1">
    <location>
        <position position="218"/>
    </location>
</feature>
<sequence length="218" mass="25428">SPSRELYIFLESRTKQPYECKCVNLGGEKHLCDKFAKILRFQVRCCDVDNDKLHLASVAIVRYCAREYTFKSDFWYCDRSQMARDDEKWLWMMHDTRAVCAIFQYGKVWQRPKLIMTRVDAEAEEYKQKMEDILDFNEKSYTGGGCSKPLTGCEIKSTADFGAKFENEPKMAGFRNCCVGKPMTAWKARVRAKICNCKYQAHKRLVYIAPDSVPKPKF</sequence>
<accession>D0QB56</accession>